<feature type="region of interest" description="Disordered" evidence="8">
    <location>
        <begin position="503"/>
        <end position="555"/>
    </location>
</feature>
<evidence type="ECO:0000256" key="4">
    <source>
        <dbReference type="ARBA" id="ARBA00023136"/>
    </source>
</evidence>
<organism evidence="10 11">
    <name type="scientific">Collichthys lucidus</name>
    <name type="common">Big head croaker</name>
    <name type="synonym">Sciaena lucida</name>
    <dbReference type="NCBI Taxonomy" id="240159"/>
    <lineage>
        <taxon>Eukaryota</taxon>
        <taxon>Metazoa</taxon>
        <taxon>Chordata</taxon>
        <taxon>Craniata</taxon>
        <taxon>Vertebrata</taxon>
        <taxon>Euteleostomi</taxon>
        <taxon>Actinopterygii</taxon>
        <taxon>Neopterygii</taxon>
        <taxon>Teleostei</taxon>
        <taxon>Neoteleostei</taxon>
        <taxon>Acanthomorphata</taxon>
        <taxon>Eupercaria</taxon>
        <taxon>Sciaenidae</taxon>
        <taxon>Collichthys</taxon>
    </lineage>
</organism>
<reference evidence="10 11" key="1">
    <citation type="submission" date="2019-01" db="EMBL/GenBank/DDBJ databases">
        <title>Genome Assembly of Collichthys lucidus.</title>
        <authorList>
            <person name="Cai M."/>
            <person name="Xiao S."/>
        </authorList>
    </citation>
    <scope>NUCLEOTIDE SEQUENCE [LARGE SCALE GENOMIC DNA]</scope>
    <source>
        <strain evidence="10">JT15FE1705JMU</strain>
        <tissue evidence="10">Muscle</tissue>
    </source>
</reference>
<evidence type="ECO:0000313" key="11">
    <source>
        <dbReference type="Proteomes" id="UP000298787"/>
    </source>
</evidence>
<accession>A0A4U5VLQ1</accession>
<dbReference type="Gene3D" id="1.25.40.20">
    <property type="entry name" value="Ankyrin repeat-containing domain"/>
    <property type="match status" value="1"/>
</dbReference>
<feature type="compositionally biased region" description="Basic and acidic residues" evidence="8">
    <location>
        <begin position="412"/>
        <end position="421"/>
    </location>
</feature>
<evidence type="ECO:0000256" key="3">
    <source>
        <dbReference type="ARBA" id="ARBA00023054"/>
    </source>
</evidence>
<evidence type="ECO:0000256" key="1">
    <source>
        <dbReference type="ARBA" id="ARBA00022692"/>
    </source>
</evidence>
<feature type="region of interest" description="Disordered" evidence="8">
    <location>
        <begin position="408"/>
        <end position="435"/>
    </location>
</feature>
<keyword evidence="3 7" id="KW-0175">Coiled coil</keyword>
<keyword evidence="11" id="KW-1185">Reference proteome</keyword>
<dbReference type="InterPro" id="IPR002110">
    <property type="entry name" value="Ankyrin_rpt"/>
</dbReference>
<dbReference type="InterPro" id="IPR012919">
    <property type="entry name" value="SUN_dom"/>
</dbReference>
<dbReference type="PROSITE" id="PS51469">
    <property type="entry name" value="SUN"/>
    <property type="match status" value="1"/>
</dbReference>
<dbReference type="GO" id="GO:0043495">
    <property type="term" value="F:protein-membrane adaptor activity"/>
    <property type="evidence" value="ECO:0007669"/>
    <property type="project" value="TreeGrafter"/>
</dbReference>
<feature type="compositionally biased region" description="Low complexity" evidence="8">
    <location>
        <begin position="585"/>
        <end position="599"/>
    </location>
</feature>
<dbReference type="STRING" id="240159.A0A4U5VLQ1"/>
<dbReference type="SMART" id="SM00248">
    <property type="entry name" value="ANK"/>
    <property type="match status" value="2"/>
</dbReference>
<keyword evidence="4" id="KW-0472">Membrane</keyword>
<dbReference type="AlphaFoldDB" id="A0A4U5VLQ1"/>
<evidence type="ECO:0000256" key="5">
    <source>
        <dbReference type="ARBA" id="ARBA00037816"/>
    </source>
</evidence>
<feature type="region of interest" description="Disordered" evidence="8">
    <location>
        <begin position="585"/>
        <end position="614"/>
    </location>
</feature>
<evidence type="ECO:0000259" key="9">
    <source>
        <dbReference type="PROSITE" id="PS51469"/>
    </source>
</evidence>
<dbReference type="Pfam" id="PF13637">
    <property type="entry name" value="Ank_4"/>
    <property type="match status" value="1"/>
</dbReference>
<proteinExistence type="predicted"/>
<dbReference type="PROSITE" id="PS50088">
    <property type="entry name" value="ANK_REPEAT"/>
    <property type="match status" value="1"/>
</dbReference>
<evidence type="ECO:0000256" key="7">
    <source>
        <dbReference type="SAM" id="Coils"/>
    </source>
</evidence>
<dbReference type="EMBL" id="CM014098">
    <property type="protein sequence ID" value="TKS89308.1"/>
    <property type="molecule type" value="Genomic_DNA"/>
</dbReference>
<dbReference type="InterPro" id="IPR036770">
    <property type="entry name" value="Ankyrin_rpt-contain_sf"/>
</dbReference>
<evidence type="ECO:0000256" key="8">
    <source>
        <dbReference type="SAM" id="MobiDB-lite"/>
    </source>
</evidence>
<sequence>MKDRRADMNLHVLLTTPRFSHTGEIMKRRVTMQGSDCIFEAVEQQDLDTVQILLYQFSAEELDLNTPNSQGLTPLDIAIMTNNTPIAKLLLKAGGKESPHSSDSELQIVWVVHAGVMSRRSLRLDDGLLDRSLPHGSASFSVGGTSWRSTRSLKSRRSQQLSVSCSESPPQHSSKLAGPLLLDSSLHSIASDASLLSSVLDDSSVQETTLVDTFWGLDQDVDPKDGRCPKHLVQTLSRVYCQDCELHSDRKESTQCTSSRYTTSSSVTGTGPSGPEEPETSTIYCRHRKSRTGVLASAWDRSAACVMSLLTLLHQLTLQKHHDVTDVLQLWLDSVLLCVSTAAARCVSVLTHLATKLPQVNRQTDTHGARSSHCGVMDLRESTTDQEELHPPGPLLFRQTCRLNTLLTPTGDDGKDKHSETDTVSSSPSGPCPSSVWSSVASRVLVLTWTAAVFTASCLFELTLGAASALWPLTKTLCSSSVSAGRSAVVNITEWSTAVSEAPGMSSDYDSMSSQGQSADGAMESRELQPYEEPIYSRPPPAETPSGAEEASVAADESMEAARLVRLEHRLTALWERVEARAAGGAEAQGAADATGRGQRQQKEQTRQQDLWQQQNQASRLEQLELQLQALAANTEEVQQRRGAAVSPSSTLPAAVSAGVDRQSHDALLAEVARLEAALQDVRRDVEGLSGCRDGCSRLDRIQQTISEQVSAQVREEVRTLFYGNQLTVRDGSSGDGVGLPESLLRWLSQRYVSGADLQAALASLELSILQNVSLQLDQRRAAGREAVLQAAVSEEDVHVIVKNALRIFSQDRTGLADYALESGGGSILSTRCSETYETKAALLSLFGVPLWYFSQSPRAVIQPDVHPGNCWAFRGSAGFLVIRLSMRVVPSAFSLEHVPKALAPSGTLHSAPRDFSVYGLDDESQATGTLLGNFTYDEDGEALQTFSVTEDSDRSFHIIQVQVLSNWGHQDYTCMYRFRVHGTPEDDAGGRPETPEDDAGGRPETPEDDAGGRPETPEVV</sequence>
<dbReference type="FunFam" id="2.60.120.260:FF:000009">
    <property type="entry name" value="SUN domain-containing protein 1 isoform X1"/>
    <property type="match status" value="1"/>
</dbReference>
<dbReference type="Proteomes" id="UP000298787">
    <property type="component" value="Chromosome 21"/>
</dbReference>
<dbReference type="Gene3D" id="2.60.120.260">
    <property type="entry name" value="Galactose-binding domain-like"/>
    <property type="match status" value="1"/>
</dbReference>
<dbReference type="InterPro" id="IPR045119">
    <property type="entry name" value="SUN1-5"/>
</dbReference>
<feature type="compositionally biased region" description="Polar residues" evidence="8">
    <location>
        <begin position="508"/>
        <end position="518"/>
    </location>
</feature>
<evidence type="ECO:0000313" key="10">
    <source>
        <dbReference type="EMBL" id="TKS89308.1"/>
    </source>
</evidence>
<dbReference type="PROSITE" id="PS50297">
    <property type="entry name" value="ANK_REP_REGION"/>
    <property type="match status" value="1"/>
</dbReference>
<keyword evidence="6" id="KW-0040">ANK repeat</keyword>
<name>A0A4U5VLQ1_COLLU</name>
<evidence type="ECO:0000256" key="2">
    <source>
        <dbReference type="ARBA" id="ARBA00022989"/>
    </source>
</evidence>
<dbReference type="GO" id="GO:0034993">
    <property type="term" value="C:meiotic nuclear membrane microtubule tethering complex"/>
    <property type="evidence" value="ECO:0007669"/>
    <property type="project" value="TreeGrafter"/>
</dbReference>
<protein>
    <submittedName>
        <fullName evidence="10">SUN domain-containing protein 1</fullName>
    </submittedName>
</protein>
<feature type="region of interest" description="Disordered" evidence="8">
    <location>
        <begin position="984"/>
        <end position="1021"/>
    </location>
</feature>
<evidence type="ECO:0000256" key="6">
    <source>
        <dbReference type="PROSITE-ProRule" id="PRU00023"/>
    </source>
</evidence>
<dbReference type="PANTHER" id="PTHR12911:SF23">
    <property type="entry name" value="SUN DOMAIN-CONTAINING PROTEIN 1"/>
    <property type="match status" value="1"/>
</dbReference>
<dbReference type="Pfam" id="PF07738">
    <property type="entry name" value="Sad1_UNC"/>
    <property type="match status" value="1"/>
</dbReference>
<feature type="compositionally biased region" description="Low complexity" evidence="8">
    <location>
        <begin position="424"/>
        <end position="435"/>
    </location>
</feature>
<dbReference type="SUPFAM" id="SSF48403">
    <property type="entry name" value="Ankyrin repeat"/>
    <property type="match status" value="1"/>
</dbReference>
<keyword evidence="1" id="KW-0812">Transmembrane</keyword>
<comment type="subcellular location">
    <subcellularLocation>
        <location evidence="5">Nucleus inner membrane</location>
        <topology evidence="5">Single-pass type II membrane protein</topology>
    </subcellularLocation>
</comment>
<dbReference type="PANTHER" id="PTHR12911">
    <property type="entry name" value="SAD1/UNC-84-LIKE PROTEIN-RELATED"/>
    <property type="match status" value="1"/>
</dbReference>
<dbReference type="GO" id="GO:0005637">
    <property type="term" value="C:nuclear inner membrane"/>
    <property type="evidence" value="ECO:0007669"/>
    <property type="project" value="UniProtKB-SubCell"/>
</dbReference>
<feature type="repeat" description="ANK" evidence="6">
    <location>
        <begin position="70"/>
        <end position="102"/>
    </location>
</feature>
<feature type="coiled-coil region" evidence="7">
    <location>
        <begin position="614"/>
        <end position="641"/>
    </location>
</feature>
<feature type="compositionally biased region" description="Low complexity" evidence="8">
    <location>
        <begin position="255"/>
        <end position="274"/>
    </location>
</feature>
<feature type="region of interest" description="Disordered" evidence="8">
    <location>
        <begin position="255"/>
        <end position="281"/>
    </location>
</feature>
<keyword evidence="2" id="KW-1133">Transmembrane helix</keyword>
<gene>
    <name evidence="10" type="ORF">D9C73_023433</name>
</gene>
<feature type="domain" description="SUN" evidence="9">
    <location>
        <begin position="825"/>
        <end position="986"/>
    </location>
</feature>